<accession>A0A1D1XPK6</accession>
<sequence>MGKPTEDDQVRDDPESSVEGAGVVFCRCSGGLRGIRGAVTFRCVLMLLLGACVLLFAVFWLPPFRTRRSGSGAGGADKLSASIQASFILEKPTSVVAAYTGQLEYDIFEEIGVPNTKVSIIDLYPLTASNSTNVVFGVLPDSNHAVISPVVLSVLKSSLIDLVLQQSNLSLTSSIFGQPSSFEVLKFPGGITVIPIQSASIWQITQILFNFTLNNSIIQIQKNLDELKGQLKFGLNLRSYENVYVQVTNLNGSTVAPPVIVEASVLSDLGSRNLLPPRLKQLAQTITGTPAKNLGLDHSVFGKVKEVRLSSYLNNSITSLESPSPAPSPSDEPPDLAPGSTHTAVSPSYAPTPSTNSGNVFPCLNCGTSPLSPPLHSATPQDWPQPPSPQYSSAPSPSVTTTVRAPRHSPCIFHKFSPDASPVLHSHPPVSDKSPHAIAPSQQKPQRSVAKMAPPPHRHLGPTPEMSWGLSPNSPPTVYNMSPQYSKRSGESGQAANSPIFSSSPTSPSPSSEGQLTRGFVLLLKYMRISV</sequence>
<feature type="transmembrane region" description="Helical" evidence="2">
    <location>
        <begin position="39"/>
        <end position="61"/>
    </location>
</feature>
<protein>
    <submittedName>
        <fullName evidence="4">DNA-directed RNA polymerase II subunit RPB1</fullName>
    </submittedName>
</protein>
<feature type="domain" description="DUF7036" evidence="3">
    <location>
        <begin position="210"/>
        <end position="302"/>
    </location>
</feature>
<feature type="compositionally biased region" description="Polar residues" evidence="1">
    <location>
        <begin position="470"/>
        <end position="497"/>
    </location>
</feature>
<keyword evidence="4" id="KW-0804">Transcription</keyword>
<feature type="region of interest" description="Disordered" evidence="1">
    <location>
        <begin position="318"/>
        <end position="354"/>
    </location>
</feature>
<name>A0A1D1XPK6_9ARAE</name>
<dbReference type="Pfam" id="PF23041">
    <property type="entry name" value="DUF7036"/>
    <property type="match status" value="2"/>
</dbReference>
<reference evidence="4" key="1">
    <citation type="submission" date="2015-07" db="EMBL/GenBank/DDBJ databases">
        <title>Transcriptome Assembly of Anthurium amnicola.</title>
        <authorList>
            <person name="Suzuki J."/>
        </authorList>
    </citation>
    <scope>NUCLEOTIDE SEQUENCE</scope>
</reference>
<organism evidence="4">
    <name type="scientific">Anthurium amnicola</name>
    <dbReference type="NCBI Taxonomy" id="1678845"/>
    <lineage>
        <taxon>Eukaryota</taxon>
        <taxon>Viridiplantae</taxon>
        <taxon>Streptophyta</taxon>
        <taxon>Embryophyta</taxon>
        <taxon>Tracheophyta</taxon>
        <taxon>Spermatophyta</taxon>
        <taxon>Magnoliopsida</taxon>
        <taxon>Liliopsida</taxon>
        <taxon>Araceae</taxon>
        <taxon>Pothoideae</taxon>
        <taxon>Potheae</taxon>
        <taxon>Anthurium</taxon>
    </lineage>
</organism>
<keyword evidence="4" id="KW-0240">DNA-directed RNA polymerase</keyword>
<evidence type="ECO:0000259" key="3">
    <source>
        <dbReference type="Pfam" id="PF23041"/>
    </source>
</evidence>
<feature type="region of interest" description="Disordered" evidence="1">
    <location>
        <begin position="373"/>
        <end position="404"/>
    </location>
</feature>
<proteinExistence type="predicted"/>
<dbReference type="PANTHER" id="PTHR33826:SF4">
    <property type="entry name" value="F20B24.21"/>
    <property type="match status" value="1"/>
</dbReference>
<keyword evidence="2" id="KW-0812">Transmembrane</keyword>
<evidence type="ECO:0000256" key="1">
    <source>
        <dbReference type="SAM" id="MobiDB-lite"/>
    </source>
</evidence>
<feature type="compositionally biased region" description="Low complexity" evidence="1">
    <location>
        <begin position="390"/>
        <end position="403"/>
    </location>
</feature>
<dbReference type="GO" id="GO:0000428">
    <property type="term" value="C:DNA-directed RNA polymerase complex"/>
    <property type="evidence" value="ECO:0007669"/>
    <property type="project" value="UniProtKB-KW"/>
</dbReference>
<evidence type="ECO:0000256" key="2">
    <source>
        <dbReference type="SAM" id="Phobius"/>
    </source>
</evidence>
<dbReference type="PANTHER" id="PTHR33826">
    <property type="entry name" value="F20B24.21"/>
    <property type="match status" value="1"/>
</dbReference>
<evidence type="ECO:0000313" key="4">
    <source>
        <dbReference type="EMBL" id="JAT44299.1"/>
    </source>
</evidence>
<gene>
    <name evidence="4" type="primary">RPII_6</name>
    <name evidence="4" type="ORF">g.72686</name>
</gene>
<feature type="domain" description="DUF7036" evidence="3">
    <location>
        <begin position="86"/>
        <end position="177"/>
    </location>
</feature>
<keyword evidence="2" id="KW-1133">Transmembrane helix</keyword>
<dbReference type="AlphaFoldDB" id="A0A1D1XPK6"/>
<dbReference type="InterPro" id="IPR055464">
    <property type="entry name" value="DUF7036"/>
</dbReference>
<feature type="region of interest" description="Disordered" evidence="1">
    <location>
        <begin position="419"/>
        <end position="515"/>
    </location>
</feature>
<dbReference type="EMBL" id="GDJX01023637">
    <property type="protein sequence ID" value="JAT44299.1"/>
    <property type="molecule type" value="Transcribed_RNA"/>
</dbReference>
<feature type="compositionally biased region" description="Polar residues" evidence="1">
    <location>
        <begin position="340"/>
        <end position="354"/>
    </location>
</feature>
<keyword evidence="2" id="KW-0472">Membrane</keyword>
<feature type="compositionally biased region" description="Low complexity" evidence="1">
    <location>
        <begin position="498"/>
        <end position="512"/>
    </location>
</feature>